<protein>
    <recommendedName>
        <fullName evidence="3">Jacalin-type lectin domain-containing protein</fullName>
    </recommendedName>
</protein>
<comment type="caution">
    <text evidence="4">The sequence shown here is derived from an EMBL/GenBank/DDBJ whole genome shotgun (WGS) entry which is preliminary data.</text>
</comment>
<dbReference type="InterPro" id="IPR001229">
    <property type="entry name" value="Jacalin-like_lectin_dom"/>
</dbReference>
<dbReference type="OrthoDB" id="581739at2759"/>
<evidence type="ECO:0000256" key="2">
    <source>
        <dbReference type="ARBA" id="ARBA00022734"/>
    </source>
</evidence>
<dbReference type="AlphaFoldDB" id="A0A9Q0G067"/>
<dbReference type="Pfam" id="PF01419">
    <property type="entry name" value="Jacalin"/>
    <property type="match status" value="1"/>
</dbReference>
<organism evidence="4 5">
    <name type="scientific">Turnera subulata</name>
    <dbReference type="NCBI Taxonomy" id="218843"/>
    <lineage>
        <taxon>Eukaryota</taxon>
        <taxon>Viridiplantae</taxon>
        <taxon>Streptophyta</taxon>
        <taxon>Embryophyta</taxon>
        <taxon>Tracheophyta</taxon>
        <taxon>Spermatophyta</taxon>
        <taxon>Magnoliopsida</taxon>
        <taxon>eudicotyledons</taxon>
        <taxon>Gunneridae</taxon>
        <taxon>Pentapetalae</taxon>
        <taxon>rosids</taxon>
        <taxon>fabids</taxon>
        <taxon>Malpighiales</taxon>
        <taxon>Passifloraceae</taxon>
        <taxon>Turnera</taxon>
    </lineage>
</organism>
<evidence type="ECO:0000313" key="4">
    <source>
        <dbReference type="EMBL" id="KAJ4839556.1"/>
    </source>
</evidence>
<dbReference type="Gene3D" id="2.100.10.30">
    <property type="entry name" value="Jacalin-like lectin domain"/>
    <property type="match status" value="1"/>
</dbReference>
<accession>A0A9Q0G067</accession>
<name>A0A9Q0G067_9ROSI</name>
<evidence type="ECO:0000259" key="3">
    <source>
        <dbReference type="PROSITE" id="PS51752"/>
    </source>
</evidence>
<keyword evidence="5" id="KW-1185">Reference proteome</keyword>
<reference evidence="4" key="2">
    <citation type="journal article" date="2023" name="Plants (Basel)">
        <title>Annotation of the Turnera subulata (Passifloraceae) Draft Genome Reveals the S-Locus Evolved after the Divergence of Turneroideae from Passifloroideae in a Stepwise Manner.</title>
        <authorList>
            <person name="Henning P.M."/>
            <person name="Roalson E.H."/>
            <person name="Mir W."/>
            <person name="McCubbin A.G."/>
            <person name="Shore J.S."/>
        </authorList>
    </citation>
    <scope>NUCLEOTIDE SEQUENCE</scope>
    <source>
        <strain evidence="4">F60SS</strain>
    </source>
</reference>
<gene>
    <name evidence="4" type="ORF">Tsubulata_042794</name>
</gene>
<feature type="non-terminal residue" evidence="4">
    <location>
        <position position="74"/>
    </location>
</feature>
<dbReference type="Proteomes" id="UP001141552">
    <property type="component" value="Unassembled WGS sequence"/>
</dbReference>
<dbReference type="PROSITE" id="PS51752">
    <property type="entry name" value="JACALIN_LECTIN"/>
    <property type="match status" value="1"/>
</dbReference>
<dbReference type="InterPro" id="IPR036404">
    <property type="entry name" value="Jacalin-like_lectin_dom_sf"/>
</dbReference>
<evidence type="ECO:0000256" key="1">
    <source>
        <dbReference type="ARBA" id="ARBA00006568"/>
    </source>
</evidence>
<feature type="domain" description="Jacalin-type lectin" evidence="3">
    <location>
        <begin position="1"/>
        <end position="74"/>
    </location>
</feature>
<sequence length="74" mass="8016">MSLRLIQRMSSLQGSAGLAESSDWLGISSLTFTTNRETYGPFGNDGLDHETFEFRCGNGEGFGGFHGTADSHRV</sequence>
<dbReference type="EMBL" id="JAKUCV010003274">
    <property type="protein sequence ID" value="KAJ4839556.1"/>
    <property type="molecule type" value="Genomic_DNA"/>
</dbReference>
<dbReference type="SUPFAM" id="SSF51101">
    <property type="entry name" value="Mannose-binding lectins"/>
    <property type="match status" value="1"/>
</dbReference>
<comment type="similarity">
    <text evidence="1">Belongs to the jacalin lectin family.</text>
</comment>
<keyword evidence="2" id="KW-0430">Lectin</keyword>
<proteinExistence type="inferred from homology"/>
<reference evidence="4" key="1">
    <citation type="submission" date="2022-02" db="EMBL/GenBank/DDBJ databases">
        <authorList>
            <person name="Henning P.M."/>
            <person name="McCubbin A.G."/>
            <person name="Shore J.S."/>
        </authorList>
    </citation>
    <scope>NUCLEOTIDE SEQUENCE</scope>
    <source>
        <strain evidence="4">F60SS</strain>
        <tissue evidence="4">Leaves</tissue>
    </source>
</reference>
<dbReference type="GO" id="GO:0030246">
    <property type="term" value="F:carbohydrate binding"/>
    <property type="evidence" value="ECO:0007669"/>
    <property type="project" value="UniProtKB-KW"/>
</dbReference>
<evidence type="ECO:0000313" key="5">
    <source>
        <dbReference type="Proteomes" id="UP001141552"/>
    </source>
</evidence>